<keyword evidence="2" id="KW-0732">Signal</keyword>
<protein>
    <submittedName>
        <fullName evidence="3">Uncharacterized protein</fullName>
    </submittedName>
</protein>
<feature type="region of interest" description="Disordered" evidence="1">
    <location>
        <begin position="22"/>
        <end position="43"/>
    </location>
</feature>
<sequence>MKRGLVAVALMAVAMTAGCAGQGSDEAGPGGIETPGCSQQGPAPEPIVTADATMFGTTQNMSDLLEVLRVQGEGRFADSFAGLEVIPERNRGVVYRVPSAAFDTFIAQAAGRQCMEIRDAPHTNAELKALHQRIMDDSEYWQQHGVHINMSGPKHDGTAVTIGTDDPAAAEPKLRQRYGPDAPLSFEKAGGMTAD</sequence>
<name>A0A841BLR9_9ACTN</name>
<organism evidence="3 4">
    <name type="scientific">Allocatelliglobosispora scoriae</name>
    <dbReference type="NCBI Taxonomy" id="643052"/>
    <lineage>
        <taxon>Bacteria</taxon>
        <taxon>Bacillati</taxon>
        <taxon>Actinomycetota</taxon>
        <taxon>Actinomycetes</taxon>
        <taxon>Micromonosporales</taxon>
        <taxon>Micromonosporaceae</taxon>
        <taxon>Allocatelliglobosispora</taxon>
    </lineage>
</organism>
<reference evidence="3 4" key="1">
    <citation type="submission" date="2020-08" db="EMBL/GenBank/DDBJ databases">
        <title>Sequencing the genomes of 1000 actinobacteria strains.</title>
        <authorList>
            <person name="Klenk H.-P."/>
        </authorList>
    </citation>
    <scope>NUCLEOTIDE SEQUENCE [LARGE SCALE GENOMIC DNA]</scope>
    <source>
        <strain evidence="3 4">DSM 45362</strain>
    </source>
</reference>
<proteinExistence type="predicted"/>
<accession>A0A841BLR9</accession>
<evidence type="ECO:0000313" key="4">
    <source>
        <dbReference type="Proteomes" id="UP000587527"/>
    </source>
</evidence>
<feature type="chain" id="PRO_5038744746" evidence="2">
    <location>
        <begin position="20"/>
        <end position="195"/>
    </location>
</feature>
<evidence type="ECO:0000256" key="2">
    <source>
        <dbReference type="SAM" id="SignalP"/>
    </source>
</evidence>
<dbReference type="RefSeq" id="WP_184833848.1">
    <property type="nucleotide sequence ID" value="NZ_JACHMN010000002.1"/>
</dbReference>
<comment type="caution">
    <text evidence="3">The sequence shown here is derived from an EMBL/GenBank/DDBJ whole genome shotgun (WGS) entry which is preliminary data.</text>
</comment>
<dbReference type="PROSITE" id="PS51257">
    <property type="entry name" value="PROKAR_LIPOPROTEIN"/>
    <property type="match status" value="1"/>
</dbReference>
<keyword evidence="4" id="KW-1185">Reference proteome</keyword>
<dbReference type="Proteomes" id="UP000587527">
    <property type="component" value="Unassembled WGS sequence"/>
</dbReference>
<feature type="signal peptide" evidence="2">
    <location>
        <begin position="1"/>
        <end position="19"/>
    </location>
</feature>
<evidence type="ECO:0000256" key="1">
    <source>
        <dbReference type="SAM" id="MobiDB-lite"/>
    </source>
</evidence>
<evidence type="ECO:0000313" key="3">
    <source>
        <dbReference type="EMBL" id="MBB5868139.1"/>
    </source>
</evidence>
<dbReference type="EMBL" id="JACHMN010000002">
    <property type="protein sequence ID" value="MBB5868139.1"/>
    <property type="molecule type" value="Genomic_DNA"/>
</dbReference>
<feature type="region of interest" description="Disordered" evidence="1">
    <location>
        <begin position="164"/>
        <end position="195"/>
    </location>
</feature>
<gene>
    <name evidence="3" type="ORF">F4553_001518</name>
</gene>
<dbReference type="AlphaFoldDB" id="A0A841BLR9"/>